<comment type="caution">
    <text evidence="11">The sequence shown here is derived from an EMBL/GenBank/DDBJ whole genome shotgun (WGS) entry which is preliminary data.</text>
</comment>
<feature type="region of interest" description="Disordered" evidence="9">
    <location>
        <begin position="378"/>
        <end position="431"/>
    </location>
</feature>
<feature type="coiled-coil region" evidence="8">
    <location>
        <begin position="1089"/>
        <end position="1152"/>
    </location>
</feature>
<evidence type="ECO:0000313" key="12">
    <source>
        <dbReference type="Proteomes" id="UP001054857"/>
    </source>
</evidence>
<organism evidence="11 12">
    <name type="scientific">Astrephomene gubernaculifera</name>
    <dbReference type="NCBI Taxonomy" id="47775"/>
    <lineage>
        <taxon>Eukaryota</taxon>
        <taxon>Viridiplantae</taxon>
        <taxon>Chlorophyta</taxon>
        <taxon>core chlorophytes</taxon>
        <taxon>Chlorophyceae</taxon>
        <taxon>CS clade</taxon>
        <taxon>Chlamydomonadales</taxon>
        <taxon>Astrephomenaceae</taxon>
        <taxon>Astrephomene</taxon>
    </lineage>
</organism>
<evidence type="ECO:0000256" key="1">
    <source>
        <dbReference type="ARBA" id="ARBA00022701"/>
    </source>
</evidence>
<feature type="compositionally biased region" description="Low complexity" evidence="9">
    <location>
        <begin position="604"/>
        <end position="614"/>
    </location>
</feature>
<feature type="binding site" evidence="7">
    <location>
        <begin position="69"/>
        <end position="76"/>
    </location>
    <ligand>
        <name>ATP</name>
        <dbReference type="ChEBI" id="CHEBI:30616"/>
    </ligand>
</feature>
<name>A0AAD3DKF5_9CHLO</name>
<dbReference type="SUPFAM" id="SSF57997">
    <property type="entry name" value="Tropomyosin"/>
    <property type="match status" value="1"/>
</dbReference>
<keyword evidence="4 8" id="KW-0175">Coiled coil</keyword>
<dbReference type="InterPro" id="IPR036961">
    <property type="entry name" value="Kinesin_motor_dom_sf"/>
</dbReference>
<feature type="region of interest" description="Disordered" evidence="9">
    <location>
        <begin position="578"/>
        <end position="631"/>
    </location>
</feature>
<dbReference type="GO" id="GO:0007018">
    <property type="term" value="P:microtubule-based movement"/>
    <property type="evidence" value="ECO:0007669"/>
    <property type="project" value="InterPro"/>
</dbReference>
<evidence type="ECO:0000256" key="8">
    <source>
        <dbReference type="SAM" id="Coils"/>
    </source>
</evidence>
<feature type="compositionally biased region" description="Basic and acidic residues" evidence="9">
    <location>
        <begin position="1464"/>
        <end position="1478"/>
    </location>
</feature>
<evidence type="ECO:0000256" key="4">
    <source>
        <dbReference type="ARBA" id="ARBA00023054"/>
    </source>
</evidence>
<dbReference type="PANTHER" id="PTHR37739:SF8">
    <property type="entry name" value="KINESIN-LIKE PROTEIN KIN-12D"/>
    <property type="match status" value="1"/>
</dbReference>
<evidence type="ECO:0000256" key="5">
    <source>
        <dbReference type="ARBA" id="ARBA00023175"/>
    </source>
</evidence>
<dbReference type="GO" id="GO:0005524">
    <property type="term" value="F:ATP binding"/>
    <property type="evidence" value="ECO:0007669"/>
    <property type="project" value="UniProtKB-UniRule"/>
</dbReference>
<feature type="compositionally biased region" description="Polar residues" evidence="9">
    <location>
        <begin position="592"/>
        <end position="603"/>
    </location>
</feature>
<evidence type="ECO:0000256" key="3">
    <source>
        <dbReference type="ARBA" id="ARBA00022840"/>
    </source>
</evidence>
<gene>
    <name evidence="11" type="ORF">Agub_g2200</name>
</gene>
<dbReference type="SMART" id="SM00129">
    <property type="entry name" value="KISc"/>
    <property type="match status" value="1"/>
</dbReference>
<evidence type="ECO:0000256" key="2">
    <source>
        <dbReference type="ARBA" id="ARBA00022741"/>
    </source>
</evidence>
<feature type="region of interest" description="Disordered" evidence="9">
    <location>
        <begin position="1464"/>
        <end position="1489"/>
    </location>
</feature>
<feature type="compositionally biased region" description="Low complexity" evidence="9">
    <location>
        <begin position="526"/>
        <end position="560"/>
    </location>
</feature>
<feature type="compositionally biased region" description="Polar residues" evidence="9">
    <location>
        <begin position="497"/>
        <end position="508"/>
    </location>
</feature>
<keyword evidence="1" id="KW-0493">Microtubule</keyword>
<dbReference type="SUPFAM" id="SSF52540">
    <property type="entry name" value="P-loop containing nucleoside triphosphate hydrolases"/>
    <property type="match status" value="1"/>
</dbReference>
<dbReference type="PROSITE" id="PS50067">
    <property type="entry name" value="KINESIN_MOTOR_2"/>
    <property type="match status" value="1"/>
</dbReference>
<feature type="compositionally biased region" description="Low complexity" evidence="9">
    <location>
        <begin position="1294"/>
        <end position="1310"/>
    </location>
</feature>
<dbReference type="Gene3D" id="1.10.287.1490">
    <property type="match status" value="1"/>
</dbReference>
<dbReference type="PRINTS" id="PR00380">
    <property type="entry name" value="KINESINHEAVY"/>
</dbReference>
<keyword evidence="3 7" id="KW-0067">ATP-binding</keyword>
<dbReference type="InterPro" id="IPR044986">
    <property type="entry name" value="KIF15/KIN-12"/>
</dbReference>
<keyword evidence="12" id="KW-1185">Reference proteome</keyword>
<keyword evidence="2 7" id="KW-0547">Nucleotide-binding</keyword>
<evidence type="ECO:0000259" key="10">
    <source>
        <dbReference type="PROSITE" id="PS50067"/>
    </source>
</evidence>
<accession>A0AAD3DKF5</accession>
<evidence type="ECO:0000256" key="6">
    <source>
        <dbReference type="ARBA" id="ARBA00034488"/>
    </source>
</evidence>
<dbReference type="Gene3D" id="3.40.850.10">
    <property type="entry name" value="Kinesin motor domain"/>
    <property type="match status" value="1"/>
</dbReference>
<feature type="region of interest" description="Disordered" evidence="9">
    <location>
        <begin position="271"/>
        <end position="291"/>
    </location>
</feature>
<evidence type="ECO:0000256" key="7">
    <source>
        <dbReference type="PROSITE-ProRule" id="PRU00283"/>
    </source>
</evidence>
<proteinExistence type="inferred from homology"/>
<keyword evidence="5 7" id="KW-0505">Motor protein</keyword>
<dbReference type="Proteomes" id="UP001054857">
    <property type="component" value="Unassembled WGS sequence"/>
</dbReference>
<feature type="region of interest" description="Disordered" evidence="9">
    <location>
        <begin position="1819"/>
        <end position="1853"/>
    </location>
</feature>
<dbReference type="Pfam" id="PF00225">
    <property type="entry name" value="Kinesin"/>
    <property type="match status" value="1"/>
</dbReference>
<feature type="coiled-coil region" evidence="8">
    <location>
        <begin position="1020"/>
        <end position="1057"/>
    </location>
</feature>
<dbReference type="GO" id="GO:0003777">
    <property type="term" value="F:microtubule motor activity"/>
    <property type="evidence" value="ECO:0007669"/>
    <property type="project" value="InterPro"/>
</dbReference>
<evidence type="ECO:0000313" key="11">
    <source>
        <dbReference type="EMBL" id="GFR41506.1"/>
    </source>
</evidence>
<dbReference type="PANTHER" id="PTHR37739">
    <property type="entry name" value="KINESIN-LIKE PROTEIN KIN-12D"/>
    <property type="match status" value="1"/>
</dbReference>
<feature type="compositionally biased region" description="Polar residues" evidence="9">
    <location>
        <begin position="271"/>
        <end position="282"/>
    </location>
</feature>
<feature type="compositionally biased region" description="Basic and acidic residues" evidence="9">
    <location>
        <begin position="383"/>
        <end position="402"/>
    </location>
</feature>
<feature type="domain" description="Kinesin motor" evidence="10">
    <location>
        <begin position="3"/>
        <end position="340"/>
    </location>
</feature>
<feature type="compositionally biased region" description="Low complexity" evidence="9">
    <location>
        <begin position="463"/>
        <end position="483"/>
    </location>
</feature>
<feature type="region of interest" description="Disordered" evidence="9">
    <location>
        <begin position="448"/>
        <end position="564"/>
    </location>
</feature>
<reference evidence="11 12" key="1">
    <citation type="journal article" date="2021" name="Sci. Rep.">
        <title>Genome sequencing of the multicellular alga Astrephomene provides insights into convergent evolution of germ-soma differentiation.</title>
        <authorList>
            <person name="Yamashita S."/>
            <person name="Yamamoto K."/>
            <person name="Matsuzaki R."/>
            <person name="Suzuki S."/>
            <person name="Yamaguchi H."/>
            <person name="Hirooka S."/>
            <person name="Minakuchi Y."/>
            <person name="Miyagishima S."/>
            <person name="Kawachi M."/>
            <person name="Toyoda A."/>
            <person name="Nozaki H."/>
        </authorList>
    </citation>
    <scope>NUCLEOTIDE SEQUENCE [LARGE SCALE GENOMIC DNA]</scope>
    <source>
        <strain evidence="11 12">NIES-4017</strain>
    </source>
</reference>
<feature type="coiled-coil region" evidence="8">
    <location>
        <begin position="637"/>
        <end position="984"/>
    </location>
</feature>
<dbReference type="InterPro" id="IPR027417">
    <property type="entry name" value="P-loop_NTPase"/>
</dbReference>
<dbReference type="GO" id="GO:0008017">
    <property type="term" value="F:microtubule binding"/>
    <property type="evidence" value="ECO:0007669"/>
    <property type="project" value="InterPro"/>
</dbReference>
<comment type="similarity">
    <text evidence="6">Belongs to the TRAFAC class myosin-kinesin ATPase superfamily. Kinesin family. KIN-12 subfamily.</text>
</comment>
<feature type="region of interest" description="Disordered" evidence="9">
    <location>
        <begin position="1288"/>
        <end position="1319"/>
    </location>
</feature>
<protein>
    <recommendedName>
        <fullName evidence="10">Kinesin motor domain-containing protein</fullName>
    </recommendedName>
</protein>
<sequence length="1853" mass="199296">MTDVRAAVRIRPAARSGGPPLSIKGQYGQFAFDYVVEEGASQEGTFNECILPQVNNFLQGSSSAILVYGASSTGKSYTLEGGSSANRTEGAIPRALQAICKNLAVVPKHRYKLYITYCALSAGVEALMVDLLAPGSPPTSLKEASATGALARLLHYQVESSEDIYEVLRQGRMTRTTVFASASANASGSSTNRSGRAMPTSAHSMLNIQLTGFAASGEQLATNLTFVELAAPEAKDLMGYPAAVDGGLARSLSLAYASLTAVITALRAGTSSGLGSARNQESPARGRTHVPWRDSPLTRWLKGCLDMAGSILVIATVAPGSEAAADTLATLSYVNRLRSGPRSDGLLVTATWDSTDSSAAAGLTAAAAQQELMHSLQRTAQAQRERQERERQMQERERERVRFGSPIQVRASPSAASSVRGQGSGRFSPSYDDAASLDARYLTAAGSGAPSLARSSSVPRNGGLNSTAPAAAGAANGGSASLPRSLLDATPAATPRDSVSTPRPTNADQQQQQQQQSSLPQPFLTGGSSRVVGVSQSSSYQQQHRSSVTSLQQQQSQQQQAKGGPLTELLASLQLGEGSASQQGLRLDRVESQQSRMSGQNSPGASALNSAGPSGAAGGGGGGTSRDGERSGFNAALDVLGRQVEQLRAELEAERRETARLKAEASHKEAANRSASELLEANASAALSEARSQVESMRKQLETSENARQLLNRRVQQLEDQQSSVLDIQAESSMLEAQVRALQDRLSAVRSEQASLEEQLADARAAADAMRQDRDRLQRQNHELSEKLQGQVRNLGEETSRLRSQAMDAAELLEAEQVARRAAETALQQLRVQVENSRSAESSALQQAAALAVQVKDMNNALETVRAERNKLQDAKWRSDERAEQLSLELEAAATQRAKLEMDARVASSKAESDLRSAISAAEGMKIELSGARAQVESLKQELRTAQQAAEDAVRRESTAHIDMQEMESLLRELDRDLEVQVNAVWRQLRAERADSLFGVPEGGAVAPARRWRPVLQALVSIMKRNVNEAERQSQALEHARERVASLESQVSRTSELATSLAAHQQLKAAHMSELEESRRSIALMDQALTEANLECQRLHRQLEDLTTAHKALTTQAAEREATLQAQLTDREERLRSAAAEHDRKVQTLKEEWDARMQMQVAERESRLHAAIMDADAKVHGVLAERDARIAAAVADGESRLRQVLEEEEARFHDAVSERDARISALASERDNLQRQLSTFSTIQGEDRQERDLLRLKAHARDQLLNLIWSEVRTIKVVCASGASNSPQTPMGVSFFPMSSPLSSPRSPGRGMHGSPDSEVSLDWGEAVCQERLLKSLATVRAQVTKLHGELGTLRNNASMAEEMSGQLSATKTRLAEAQRSVEDLTSRLSGLDAELRDEQRNRCNAQQQLASSESAVASLQASLSEARQTVATLQEEVAVLSKSRDTWKDTAAQQEAQLKEMYAENESRANELSRLRSEAQSASAEANGATGRIRLLESQLQDAQGQLETLTGRLAGMEKALTDANARISTLTGQMVLADSEARLKAQELMARAQAAEDAEKLAKANAKEAVDRLEARLREATDQGARLVADVEAMRLERSEAQQKVDDMQRQLVEARARLVDSDHVSKQLQKLISERDNLQDQANSLRNSHVQATEDVRSLRRALESTQEHLQRVTDEKTRLAAQLEQQRLEAIMSNMAPRTTGRIGALIRPTSGAGSEPNVSMAGAAEAQRAAAPASYVRPYTGLTYPAIGAPYSIAPSVGASPSVSRHMVGLGSTPAPGGPFTPAGATTSSVSLFDSAMKLGLQTGAGMSSLGVGSGGSYGSGSAEDPMSAIRVHVRTSPPHSMGEPRQK</sequence>
<feature type="compositionally biased region" description="Gly residues" evidence="9">
    <location>
        <begin position="615"/>
        <end position="625"/>
    </location>
</feature>
<dbReference type="InterPro" id="IPR001752">
    <property type="entry name" value="Kinesin_motor_dom"/>
</dbReference>
<evidence type="ECO:0000256" key="9">
    <source>
        <dbReference type="SAM" id="MobiDB-lite"/>
    </source>
</evidence>
<dbReference type="EMBL" id="BMAR01000001">
    <property type="protein sequence ID" value="GFR41506.1"/>
    <property type="molecule type" value="Genomic_DNA"/>
</dbReference>
<dbReference type="GO" id="GO:0005874">
    <property type="term" value="C:microtubule"/>
    <property type="evidence" value="ECO:0007669"/>
    <property type="project" value="UniProtKB-KW"/>
</dbReference>